<protein>
    <submittedName>
        <fullName evidence="2">Uncharacterized protein</fullName>
    </submittedName>
</protein>
<comment type="caution">
    <text evidence="2">The sequence shown here is derived from an EMBL/GenBank/DDBJ whole genome shotgun (WGS) entry which is preliminary data.</text>
</comment>
<feature type="transmembrane region" description="Helical" evidence="1">
    <location>
        <begin position="12"/>
        <end position="30"/>
    </location>
</feature>
<accession>A0A645ED43</accession>
<proteinExistence type="predicted"/>
<dbReference type="EMBL" id="VSSQ01045354">
    <property type="protein sequence ID" value="MPM99249.1"/>
    <property type="molecule type" value="Genomic_DNA"/>
</dbReference>
<name>A0A645ED43_9ZZZZ</name>
<feature type="transmembrane region" description="Helical" evidence="1">
    <location>
        <begin position="51"/>
        <end position="71"/>
    </location>
</feature>
<dbReference type="AlphaFoldDB" id="A0A645ED43"/>
<evidence type="ECO:0000313" key="2">
    <source>
        <dbReference type="EMBL" id="MPM99249.1"/>
    </source>
</evidence>
<evidence type="ECO:0000256" key="1">
    <source>
        <dbReference type="SAM" id="Phobius"/>
    </source>
</evidence>
<sequence length="103" mass="11183">MSFTDGSIEISSGMAFIITSMLFSMASLPTKTMVGSEAEIPSDSLSFKVSSLLKLLFLKFLMFIPVGIMDIGFVTPYLRSESLAFIVGAITAVAVLQKKRLYS</sequence>
<keyword evidence="1" id="KW-0472">Membrane</keyword>
<keyword evidence="1" id="KW-1133">Transmembrane helix</keyword>
<gene>
    <name evidence="2" type="ORF">SDC9_146440</name>
</gene>
<keyword evidence="1" id="KW-0812">Transmembrane</keyword>
<feature type="transmembrane region" description="Helical" evidence="1">
    <location>
        <begin position="77"/>
        <end position="96"/>
    </location>
</feature>
<reference evidence="2" key="1">
    <citation type="submission" date="2019-08" db="EMBL/GenBank/DDBJ databases">
        <authorList>
            <person name="Kucharzyk K."/>
            <person name="Murdoch R.W."/>
            <person name="Higgins S."/>
            <person name="Loffler F."/>
        </authorList>
    </citation>
    <scope>NUCLEOTIDE SEQUENCE</scope>
</reference>
<organism evidence="2">
    <name type="scientific">bioreactor metagenome</name>
    <dbReference type="NCBI Taxonomy" id="1076179"/>
    <lineage>
        <taxon>unclassified sequences</taxon>
        <taxon>metagenomes</taxon>
        <taxon>ecological metagenomes</taxon>
    </lineage>
</organism>